<protein>
    <recommendedName>
        <fullName evidence="3">G domain-containing protein</fullName>
    </recommendedName>
</protein>
<evidence type="ECO:0008006" key="3">
    <source>
        <dbReference type="Google" id="ProtNLM"/>
    </source>
</evidence>
<dbReference type="Gene3D" id="3.40.50.300">
    <property type="entry name" value="P-loop containing nucleotide triphosphate hydrolases"/>
    <property type="match status" value="1"/>
</dbReference>
<dbReference type="OrthoDB" id="3650305at2"/>
<name>A0A3N6Q2L0_9CYAN</name>
<sequence>MLRKISIVDTPGTNTISEHHQEITERLFLRSDLIVFVF</sequence>
<comment type="caution">
    <text evidence="1">The sequence shown here is derived from an EMBL/GenBank/DDBJ whole genome shotgun (WGS) entry which is preliminary data.</text>
</comment>
<keyword evidence="2" id="KW-1185">Reference proteome</keyword>
<reference evidence="1 2" key="1">
    <citation type="journal article" date="2018" name="ACS Chem. Biol.">
        <title>Ketoreductase domain dysfunction expands chemodiversity: malyngamide biosynthesis in the cyanobacterium Okeania hirsuta.</title>
        <authorList>
            <person name="Moss N.A."/>
            <person name="Leao T."/>
            <person name="Rankin M."/>
            <person name="McCullough T.M."/>
            <person name="Qu P."/>
            <person name="Korobeynikov A."/>
            <person name="Smith J.L."/>
            <person name="Gerwick L."/>
            <person name="Gerwick W.H."/>
        </authorList>
    </citation>
    <scope>NUCLEOTIDE SEQUENCE [LARGE SCALE GENOMIC DNA]</scope>
    <source>
        <strain evidence="1 2">PAB10Feb10-1</strain>
    </source>
</reference>
<dbReference type="SUPFAM" id="SSF52540">
    <property type="entry name" value="P-loop containing nucleoside triphosphate hydrolases"/>
    <property type="match status" value="1"/>
</dbReference>
<evidence type="ECO:0000313" key="2">
    <source>
        <dbReference type="Proteomes" id="UP000269154"/>
    </source>
</evidence>
<gene>
    <name evidence="1" type="ORF">D5R40_30035</name>
</gene>
<proteinExistence type="predicted"/>
<accession>A0A3N6Q2L0</accession>
<organism evidence="1 2">
    <name type="scientific">Okeania hirsuta</name>
    <dbReference type="NCBI Taxonomy" id="1458930"/>
    <lineage>
        <taxon>Bacteria</taxon>
        <taxon>Bacillati</taxon>
        <taxon>Cyanobacteriota</taxon>
        <taxon>Cyanophyceae</taxon>
        <taxon>Oscillatoriophycideae</taxon>
        <taxon>Oscillatoriales</taxon>
        <taxon>Microcoleaceae</taxon>
        <taxon>Okeania</taxon>
    </lineage>
</organism>
<dbReference type="EMBL" id="RCBY01000327">
    <property type="protein sequence ID" value="RQH24196.1"/>
    <property type="molecule type" value="Genomic_DNA"/>
</dbReference>
<dbReference type="Proteomes" id="UP000269154">
    <property type="component" value="Unassembled WGS sequence"/>
</dbReference>
<evidence type="ECO:0000313" key="1">
    <source>
        <dbReference type="EMBL" id="RQH24196.1"/>
    </source>
</evidence>
<dbReference type="AlphaFoldDB" id="A0A3N6Q2L0"/>
<dbReference type="InterPro" id="IPR027417">
    <property type="entry name" value="P-loop_NTPase"/>
</dbReference>